<evidence type="ECO:0000313" key="3">
    <source>
        <dbReference type="Proteomes" id="UP000305067"/>
    </source>
</evidence>
<proteinExistence type="predicted"/>
<dbReference type="OrthoDB" id="2796521at2759"/>
<feature type="transmembrane region" description="Helical" evidence="1">
    <location>
        <begin position="177"/>
        <end position="198"/>
    </location>
</feature>
<evidence type="ECO:0000313" key="2">
    <source>
        <dbReference type="EMBL" id="TFK99364.1"/>
    </source>
</evidence>
<keyword evidence="1" id="KW-1133">Transmembrane helix</keyword>
<accession>A0A5C3QBA9</accession>
<protein>
    <submittedName>
        <fullName evidence="2">Uncharacterized protein</fullName>
    </submittedName>
</protein>
<dbReference type="AlphaFoldDB" id="A0A5C3QBA9"/>
<keyword evidence="3" id="KW-1185">Reference proteome</keyword>
<organism evidence="2 3">
    <name type="scientific">Pterulicium gracile</name>
    <dbReference type="NCBI Taxonomy" id="1884261"/>
    <lineage>
        <taxon>Eukaryota</taxon>
        <taxon>Fungi</taxon>
        <taxon>Dikarya</taxon>
        <taxon>Basidiomycota</taxon>
        <taxon>Agaricomycotina</taxon>
        <taxon>Agaricomycetes</taxon>
        <taxon>Agaricomycetidae</taxon>
        <taxon>Agaricales</taxon>
        <taxon>Pleurotineae</taxon>
        <taxon>Pterulaceae</taxon>
        <taxon>Pterulicium</taxon>
    </lineage>
</organism>
<name>A0A5C3QBA9_9AGAR</name>
<gene>
    <name evidence="2" type="ORF">BDV98DRAFT_571457</name>
</gene>
<evidence type="ECO:0000256" key="1">
    <source>
        <dbReference type="SAM" id="Phobius"/>
    </source>
</evidence>
<keyword evidence="1" id="KW-0812">Transmembrane</keyword>
<keyword evidence="1" id="KW-0472">Membrane</keyword>
<dbReference type="EMBL" id="ML178834">
    <property type="protein sequence ID" value="TFK99364.1"/>
    <property type="molecule type" value="Genomic_DNA"/>
</dbReference>
<reference evidence="2 3" key="1">
    <citation type="journal article" date="2019" name="Nat. Ecol. Evol.">
        <title>Megaphylogeny resolves global patterns of mushroom evolution.</title>
        <authorList>
            <person name="Varga T."/>
            <person name="Krizsan K."/>
            <person name="Foldi C."/>
            <person name="Dima B."/>
            <person name="Sanchez-Garcia M."/>
            <person name="Sanchez-Ramirez S."/>
            <person name="Szollosi G.J."/>
            <person name="Szarkandi J.G."/>
            <person name="Papp V."/>
            <person name="Albert L."/>
            <person name="Andreopoulos W."/>
            <person name="Angelini C."/>
            <person name="Antonin V."/>
            <person name="Barry K.W."/>
            <person name="Bougher N.L."/>
            <person name="Buchanan P."/>
            <person name="Buyck B."/>
            <person name="Bense V."/>
            <person name="Catcheside P."/>
            <person name="Chovatia M."/>
            <person name="Cooper J."/>
            <person name="Damon W."/>
            <person name="Desjardin D."/>
            <person name="Finy P."/>
            <person name="Geml J."/>
            <person name="Haridas S."/>
            <person name="Hughes K."/>
            <person name="Justo A."/>
            <person name="Karasinski D."/>
            <person name="Kautmanova I."/>
            <person name="Kiss B."/>
            <person name="Kocsube S."/>
            <person name="Kotiranta H."/>
            <person name="LaButti K.M."/>
            <person name="Lechner B.E."/>
            <person name="Liimatainen K."/>
            <person name="Lipzen A."/>
            <person name="Lukacs Z."/>
            <person name="Mihaltcheva S."/>
            <person name="Morgado L.N."/>
            <person name="Niskanen T."/>
            <person name="Noordeloos M.E."/>
            <person name="Ohm R.A."/>
            <person name="Ortiz-Santana B."/>
            <person name="Ovrebo C."/>
            <person name="Racz N."/>
            <person name="Riley R."/>
            <person name="Savchenko A."/>
            <person name="Shiryaev A."/>
            <person name="Soop K."/>
            <person name="Spirin V."/>
            <person name="Szebenyi C."/>
            <person name="Tomsovsky M."/>
            <person name="Tulloss R.E."/>
            <person name="Uehling J."/>
            <person name="Grigoriev I.V."/>
            <person name="Vagvolgyi C."/>
            <person name="Papp T."/>
            <person name="Martin F.M."/>
            <person name="Miettinen O."/>
            <person name="Hibbett D.S."/>
            <person name="Nagy L.G."/>
        </authorList>
    </citation>
    <scope>NUCLEOTIDE SEQUENCE [LARGE SCALE GENOMIC DNA]</scope>
    <source>
        <strain evidence="2 3">CBS 309.79</strain>
    </source>
</reference>
<dbReference type="Proteomes" id="UP000305067">
    <property type="component" value="Unassembled WGS sequence"/>
</dbReference>
<sequence length="222" mass="25776">MGNTVSIFTTTPQEHADKFWASQYQRVPFLFKGMPHKGYVRCKFYLKFEKHHFARQCDIREDVALLADGSLDLRDVKRKWGLQEIQTIDPARWIPFDSNDSNRLSRLAVEILTDVDKALHFYEPSCPPNVARIRSARLLAVKTKKQAIHNLFGPLRFIDTLITRVVATPHFKRHEGIYIWMVLLMLSVLFFSSMYFGVAACQFQSRFRNVVRTGSFAVSPVY</sequence>